<protein>
    <submittedName>
        <fullName evidence="1">Uncharacterized protein</fullName>
    </submittedName>
</protein>
<dbReference type="RefSeq" id="WP_261516119.1">
    <property type="nucleotide sequence ID" value="NZ_JAODNV010000013.1"/>
</dbReference>
<dbReference type="AlphaFoldDB" id="A0A9X2X955"/>
<sequence>MRYPFEDSIKVRLTDRVHLMHAVEKLLQHGVPEELIPVRLARVFYVDIDELNIVLKTVASHRPKETQDGETDLQAVA</sequence>
<evidence type="ECO:0000313" key="1">
    <source>
        <dbReference type="EMBL" id="MCT8991210.1"/>
    </source>
</evidence>
<keyword evidence="2" id="KW-1185">Reference proteome</keyword>
<name>A0A9X2X955_9HYPH</name>
<organism evidence="1 2">
    <name type="scientific">Chelativorans petroleitrophicus</name>
    <dbReference type="NCBI Taxonomy" id="2975484"/>
    <lineage>
        <taxon>Bacteria</taxon>
        <taxon>Pseudomonadati</taxon>
        <taxon>Pseudomonadota</taxon>
        <taxon>Alphaproteobacteria</taxon>
        <taxon>Hyphomicrobiales</taxon>
        <taxon>Phyllobacteriaceae</taxon>
        <taxon>Chelativorans</taxon>
    </lineage>
</organism>
<accession>A0A9X2X955</accession>
<dbReference type="Proteomes" id="UP001149009">
    <property type="component" value="Unassembled WGS sequence"/>
</dbReference>
<reference evidence="1" key="1">
    <citation type="submission" date="2022-08" db="EMBL/GenBank/DDBJ databases">
        <title>Chelativorans sichuanense sp. nov., a paraffin oil-degrading bacterium isolated from a mixture of oil-based drill cuttings and paddy soil.</title>
        <authorList>
            <person name="Yu J."/>
            <person name="Liu H."/>
            <person name="Chen Q."/>
        </authorList>
    </citation>
    <scope>NUCLEOTIDE SEQUENCE</scope>
    <source>
        <strain evidence="1">SCAU 2101</strain>
    </source>
</reference>
<gene>
    <name evidence="1" type="ORF">NYR54_13060</name>
</gene>
<comment type="caution">
    <text evidence="1">The sequence shown here is derived from an EMBL/GenBank/DDBJ whole genome shotgun (WGS) entry which is preliminary data.</text>
</comment>
<dbReference type="EMBL" id="JAODNV010000013">
    <property type="protein sequence ID" value="MCT8991210.1"/>
    <property type="molecule type" value="Genomic_DNA"/>
</dbReference>
<proteinExistence type="predicted"/>
<evidence type="ECO:0000313" key="2">
    <source>
        <dbReference type="Proteomes" id="UP001149009"/>
    </source>
</evidence>